<dbReference type="Proteomes" id="UP000185924">
    <property type="component" value="Unassembled WGS sequence"/>
</dbReference>
<dbReference type="AlphaFoldDB" id="A0A1N6X1L5"/>
<dbReference type="OrthoDB" id="945117at2"/>
<feature type="chain" id="PRO_5009939364" description="Outer membrane protein beta-barrel domain-containing protein" evidence="1">
    <location>
        <begin position="21"/>
        <end position="198"/>
    </location>
</feature>
<feature type="signal peptide" evidence="1">
    <location>
        <begin position="1"/>
        <end position="20"/>
    </location>
</feature>
<gene>
    <name evidence="2" type="ORF">SAMN05421545_1874</name>
</gene>
<evidence type="ECO:0000313" key="3">
    <source>
        <dbReference type="Proteomes" id="UP000185924"/>
    </source>
</evidence>
<reference evidence="3" key="1">
    <citation type="submission" date="2017-01" db="EMBL/GenBank/DDBJ databases">
        <authorList>
            <person name="Varghese N."/>
            <person name="Submissions S."/>
        </authorList>
    </citation>
    <scope>NUCLEOTIDE SEQUENCE [LARGE SCALE GENOMIC DNA]</scope>
    <source>
        <strain evidence="3">DM9</strain>
    </source>
</reference>
<dbReference type="STRING" id="1077936.SAMN05421545_1874"/>
<protein>
    <recommendedName>
        <fullName evidence="4">Outer membrane protein beta-barrel domain-containing protein</fullName>
    </recommendedName>
</protein>
<keyword evidence="1" id="KW-0732">Signal</keyword>
<dbReference type="RefSeq" id="WP_040574621.1">
    <property type="nucleotide sequence ID" value="NZ_FTNM01000002.1"/>
</dbReference>
<accession>A0A1N6X1L5</accession>
<evidence type="ECO:0000313" key="2">
    <source>
        <dbReference type="EMBL" id="SIQ96179.1"/>
    </source>
</evidence>
<name>A0A1N6X1L5_9BACT</name>
<keyword evidence="3" id="KW-1185">Reference proteome</keyword>
<sequence>MKRIYLLSALIIFLSTNVFAQDVEDLPRPQTSAPVASDAIQQGNWIVGASIANVGHNFKSKTFSLDLTPRAGYFISDNAVIGAQAQLGLSIYSGGESFRYGVTPFVRYYFPEGASPTGRFFGEAIVGIAGSSEEDSDGDSVFSRVYGVSGGYAYFVARNVALEGMLNLVRSNANVDFGGSATGLSISLGLQIYLPAGN</sequence>
<proteinExistence type="predicted"/>
<organism evidence="2 3">
    <name type="scientific">Pontibacter lucknowensis</name>
    <dbReference type="NCBI Taxonomy" id="1077936"/>
    <lineage>
        <taxon>Bacteria</taxon>
        <taxon>Pseudomonadati</taxon>
        <taxon>Bacteroidota</taxon>
        <taxon>Cytophagia</taxon>
        <taxon>Cytophagales</taxon>
        <taxon>Hymenobacteraceae</taxon>
        <taxon>Pontibacter</taxon>
    </lineage>
</organism>
<evidence type="ECO:0000256" key="1">
    <source>
        <dbReference type="SAM" id="SignalP"/>
    </source>
</evidence>
<dbReference type="EMBL" id="FTNM01000002">
    <property type="protein sequence ID" value="SIQ96179.1"/>
    <property type="molecule type" value="Genomic_DNA"/>
</dbReference>
<evidence type="ECO:0008006" key="4">
    <source>
        <dbReference type="Google" id="ProtNLM"/>
    </source>
</evidence>